<dbReference type="SUPFAM" id="SSF54277">
    <property type="entry name" value="CAD &amp; PB1 domains"/>
    <property type="match status" value="1"/>
</dbReference>
<dbReference type="CDD" id="cd05992">
    <property type="entry name" value="PB1"/>
    <property type="match status" value="1"/>
</dbReference>
<dbReference type="InterPro" id="IPR019734">
    <property type="entry name" value="TPR_rpt"/>
</dbReference>
<evidence type="ECO:0000313" key="6">
    <source>
        <dbReference type="Proteomes" id="UP001419268"/>
    </source>
</evidence>
<dbReference type="AlphaFoldDB" id="A0AAP0IZY1"/>
<dbReference type="Gene3D" id="3.10.20.90">
    <property type="entry name" value="Phosphatidylinositol 3-kinase Catalytic Subunit, Chain A, domain 1"/>
    <property type="match status" value="1"/>
</dbReference>
<dbReference type="Gene3D" id="1.25.40.10">
    <property type="entry name" value="Tetratricopeptide repeat domain"/>
    <property type="match status" value="1"/>
</dbReference>
<dbReference type="SMART" id="SM00666">
    <property type="entry name" value="PB1"/>
    <property type="match status" value="1"/>
</dbReference>
<proteinExistence type="predicted"/>
<dbReference type="PANTHER" id="PTHR46183:SF4">
    <property type="entry name" value="PROTEIN PHOX4"/>
    <property type="match status" value="1"/>
</dbReference>
<evidence type="ECO:0000256" key="1">
    <source>
        <dbReference type="ARBA" id="ARBA00022737"/>
    </source>
</evidence>
<dbReference type="Pfam" id="PF00564">
    <property type="entry name" value="PB1"/>
    <property type="match status" value="1"/>
</dbReference>
<keyword evidence="2" id="KW-0802">TPR repeat</keyword>
<feature type="region of interest" description="Disordered" evidence="3">
    <location>
        <begin position="1"/>
        <end position="23"/>
    </location>
</feature>
<gene>
    <name evidence="5" type="ORF">Scep_013883</name>
</gene>
<sequence length="696" mass="79768">MGKKQNQSSDGDAKSPSSSLDDGNATLIAMSQELKNEGNKLFQKRDHEGAMVKFDQAIKCLPSSHIEVANLRSSIAACYMQMGLEEFPKAINECNLALEVCPTYSKALLKRAKCYEAFNRLDLAYRDVSFVLNTEPNNLTASEISQRVKGALERKGVVVDVNGFERAPEYAEPPTFLVPRRDLNERLKKKKSRWLNVQKVMREVVVIKEKERENMEEKVVEVKEVRVNKEEGPSKTVKLAFGVDIRWAKLPDNCSIEKLREIVESRFPRLKDFIVKYKDQEGDLVTITATEELRWAEASCEQQGSIRLYIVDVGLEQDPSLEVLKNGGRVCNLEMNQHSFSENGSVRVGKEELAMAPSYIDDWIIEFARLFKNQVGFDSDAYLNLHQLGMKLYTEAIEDTVTSEEAQDVFDTASEKFQEMAALALLNWGNVHLCKVRKRVYLTKDASEEDMLEEIKVAYDWAQNEYMKARQIYEEALVVKPDFYEGFLAMGLQQFEQARLSWYYAIGNKVDLATWPSTEVFELFNSAEDNIHKGKTIWDQTVENYRVNELSKPNKTKFQMQEMGLSGLFTDMSPNEVAEQAATIVSQINLLLGTILYERSILEFKLGLPQWEYSVETAYKEFELAGATTTDLAVMRKNHCSHETVAEGMSFRIDEIVQAWNEIYNVKKWKKGVQSFRLEPLFRRRVPKLLDVLQNV</sequence>
<keyword evidence="6" id="KW-1185">Reference proteome</keyword>
<name>A0AAP0IZY1_9MAGN</name>
<reference evidence="5 6" key="1">
    <citation type="submission" date="2024-01" db="EMBL/GenBank/DDBJ databases">
        <title>Genome assemblies of Stephania.</title>
        <authorList>
            <person name="Yang L."/>
        </authorList>
    </citation>
    <scope>NUCLEOTIDE SEQUENCE [LARGE SCALE GENOMIC DNA]</scope>
    <source>
        <strain evidence="5">JXDWG</strain>
        <tissue evidence="5">Leaf</tissue>
    </source>
</reference>
<dbReference type="InterPro" id="IPR011990">
    <property type="entry name" value="TPR-like_helical_dom_sf"/>
</dbReference>
<dbReference type="SUPFAM" id="SSF48452">
    <property type="entry name" value="TPR-like"/>
    <property type="match status" value="1"/>
</dbReference>
<evidence type="ECO:0000256" key="3">
    <source>
        <dbReference type="SAM" id="MobiDB-lite"/>
    </source>
</evidence>
<evidence type="ECO:0000259" key="4">
    <source>
        <dbReference type="PROSITE" id="PS51745"/>
    </source>
</evidence>
<dbReference type="Proteomes" id="UP001419268">
    <property type="component" value="Unassembled WGS sequence"/>
</dbReference>
<organism evidence="5 6">
    <name type="scientific">Stephania cephalantha</name>
    <dbReference type="NCBI Taxonomy" id="152367"/>
    <lineage>
        <taxon>Eukaryota</taxon>
        <taxon>Viridiplantae</taxon>
        <taxon>Streptophyta</taxon>
        <taxon>Embryophyta</taxon>
        <taxon>Tracheophyta</taxon>
        <taxon>Spermatophyta</taxon>
        <taxon>Magnoliopsida</taxon>
        <taxon>Ranunculales</taxon>
        <taxon>Menispermaceae</taxon>
        <taxon>Menispermoideae</taxon>
        <taxon>Cissampelideae</taxon>
        <taxon>Stephania</taxon>
    </lineage>
</organism>
<dbReference type="EMBL" id="JBBNAG010000006">
    <property type="protein sequence ID" value="KAK9125037.1"/>
    <property type="molecule type" value="Genomic_DNA"/>
</dbReference>
<keyword evidence="1" id="KW-0677">Repeat</keyword>
<dbReference type="PANTHER" id="PTHR46183">
    <property type="entry name" value="PROTEIN CLMP1"/>
    <property type="match status" value="1"/>
</dbReference>
<accession>A0AAP0IZY1</accession>
<evidence type="ECO:0000256" key="2">
    <source>
        <dbReference type="ARBA" id="ARBA00022803"/>
    </source>
</evidence>
<feature type="domain" description="PB1" evidence="4">
    <location>
        <begin position="234"/>
        <end position="313"/>
    </location>
</feature>
<evidence type="ECO:0000313" key="5">
    <source>
        <dbReference type="EMBL" id="KAK9125037.1"/>
    </source>
</evidence>
<feature type="compositionally biased region" description="Low complexity" evidence="3">
    <location>
        <begin position="8"/>
        <end position="19"/>
    </location>
</feature>
<dbReference type="InterPro" id="IPR000270">
    <property type="entry name" value="PB1_dom"/>
</dbReference>
<comment type="caution">
    <text evidence="5">The sequence shown here is derived from an EMBL/GenBank/DDBJ whole genome shotgun (WGS) entry which is preliminary data.</text>
</comment>
<dbReference type="InterPro" id="IPR044517">
    <property type="entry name" value="PHOX1-4"/>
</dbReference>
<dbReference type="InterPro" id="IPR053793">
    <property type="entry name" value="PB1-like"/>
</dbReference>
<dbReference type="SMART" id="SM00028">
    <property type="entry name" value="TPR"/>
    <property type="match status" value="3"/>
</dbReference>
<protein>
    <recommendedName>
        <fullName evidence="4">PB1 domain-containing protein</fullName>
    </recommendedName>
</protein>
<dbReference type="PROSITE" id="PS51745">
    <property type="entry name" value="PB1"/>
    <property type="match status" value="1"/>
</dbReference>